<keyword evidence="3" id="KW-0472">Membrane</keyword>
<accession>A0A699YVJ3</accession>
<keyword evidence="7" id="KW-1185">Reference proteome</keyword>
<feature type="region of interest" description="Disordered" evidence="2">
    <location>
        <begin position="678"/>
        <end position="719"/>
    </location>
</feature>
<gene>
    <name evidence="6" type="ORF">HaLaN_05835</name>
</gene>
<dbReference type="PROSITE" id="PS50011">
    <property type="entry name" value="PROTEIN_KINASE_DOM"/>
    <property type="match status" value="1"/>
</dbReference>
<evidence type="ECO:0000256" key="1">
    <source>
        <dbReference type="PROSITE-ProRule" id="PRU10141"/>
    </source>
</evidence>
<dbReference type="Gene3D" id="1.10.510.10">
    <property type="entry name" value="Transferase(Phosphotransferase) domain 1"/>
    <property type="match status" value="1"/>
</dbReference>
<name>A0A699YVJ3_HAELA</name>
<evidence type="ECO:0000256" key="2">
    <source>
        <dbReference type="SAM" id="MobiDB-lite"/>
    </source>
</evidence>
<keyword evidence="6" id="KW-0418">Kinase</keyword>
<evidence type="ECO:0000259" key="5">
    <source>
        <dbReference type="PROSITE" id="PS50011"/>
    </source>
</evidence>
<keyword evidence="1" id="KW-0547">Nucleotide-binding</keyword>
<dbReference type="EMBL" id="BLLF01000322">
    <property type="protein sequence ID" value="GFH10509.1"/>
    <property type="molecule type" value="Genomic_DNA"/>
</dbReference>
<evidence type="ECO:0000256" key="4">
    <source>
        <dbReference type="SAM" id="SignalP"/>
    </source>
</evidence>
<dbReference type="InterPro" id="IPR051681">
    <property type="entry name" value="Ser/Thr_Kinases-Pseudokinases"/>
</dbReference>
<dbReference type="InterPro" id="IPR000719">
    <property type="entry name" value="Prot_kinase_dom"/>
</dbReference>
<dbReference type="Pfam" id="PF00069">
    <property type="entry name" value="Pkinase"/>
    <property type="match status" value="1"/>
</dbReference>
<dbReference type="InterPro" id="IPR017441">
    <property type="entry name" value="Protein_kinase_ATP_BS"/>
</dbReference>
<organism evidence="6 7">
    <name type="scientific">Haematococcus lacustris</name>
    <name type="common">Green alga</name>
    <name type="synonym">Haematococcus pluvialis</name>
    <dbReference type="NCBI Taxonomy" id="44745"/>
    <lineage>
        <taxon>Eukaryota</taxon>
        <taxon>Viridiplantae</taxon>
        <taxon>Chlorophyta</taxon>
        <taxon>core chlorophytes</taxon>
        <taxon>Chlorophyceae</taxon>
        <taxon>CS clade</taxon>
        <taxon>Chlamydomonadales</taxon>
        <taxon>Haematococcaceae</taxon>
        <taxon>Haematococcus</taxon>
    </lineage>
</organism>
<dbReference type="InterPro" id="IPR011009">
    <property type="entry name" value="Kinase-like_dom_sf"/>
</dbReference>
<dbReference type="GO" id="GO:0004674">
    <property type="term" value="F:protein serine/threonine kinase activity"/>
    <property type="evidence" value="ECO:0007669"/>
    <property type="project" value="TreeGrafter"/>
</dbReference>
<dbReference type="PANTHER" id="PTHR44329:SF214">
    <property type="entry name" value="PROTEIN KINASE DOMAIN-CONTAINING PROTEIN"/>
    <property type="match status" value="1"/>
</dbReference>
<reference evidence="6 7" key="1">
    <citation type="submission" date="2020-02" db="EMBL/GenBank/DDBJ databases">
        <title>Draft genome sequence of Haematococcus lacustris strain NIES-144.</title>
        <authorList>
            <person name="Morimoto D."/>
            <person name="Nakagawa S."/>
            <person name="Yoshida T."/>
            <person name="Sawayama S."/>
        </authorList>
    </citation>
    <scope>NUCLEOTIDE SEQUENCE [LARGE SCALE GENOMIC DNA]</scope>
    <source>
        <strain evidence="6 7">NIES-144</strain>
    </source>
</reference>
<sequence length="1106" mass="117532">MTPLRRKGFLVRALLWAQLAAACLAGDTTVFTPGTTLLLSSDIYVAVDASGTTANISSTIESVTLPVIVAPGVGLELAVVPPAACQAQLLSFATILCTTKADFTGVQVYKNSININTWQFANRSYSNLSIFCTGLPPATAIASCAGRQIFSNSTLVPALISLQATHSNVTLHLSSSAPYWITPEFGWGTTDNPTVIQGLVYMLSDSPHAYTWLDFRASGSLISVPDNATLKFRRIATTNMNLGSDTQFPASGFIGYYFNIQRGAGVRFSSFESINVLPRDVFVRAEHTVTKLGTVDSVLGLMVSTLHDAPEELELAPTEHPDTIYTVVKRVSNYDIVNQTIVPDSPKHPLLPAVQHTGIMDWGVDPFTPTTQATPACKPAELLRGLNFTQAQPYVIQVCNMRLAADAESTNASQALATGAGGTPPSAQGLNASPPFVSIPAGTAIWWQGHPMRSLAADLAGLASTVVLGAGSQLTIRNLTLVNAGTQMQDPAGVAPPHPLQLFSMALWAIGNSSADISLVLDLVTIIVPPEELAILMLFARGQRTCSCSLSRETQAALTRIFDMSEVSLLTNTSVTFSRVRAERWSGTRVTISSDPSPTPFSLLPGSALADVTLVVPSSGRKRGVDVRWVVPTAVLGGLAVLAGLLAVVWLMKRRRSLQTHSSDIFKVLDTLESGKLHPAPSSPAVGSGTAGLQLPSSSGALHRPGQLQQSGSSALDASDPSLATHLVATTLPQDPQSRCGPGTKSWGVSSGLYEESSMGMVSDSFDRPGSEYGEWRPIAPNESEHMLQKVRSEVGAGGKLVISGVLGAGAHAVVYKGEWRGWPVAVKCLLFQEHRIHTKRQALQEAAINTRLAHPNIVNTYTFELRAIGANADGLPTLRGSGATAQKDDSHMSIAEDQAVAGDWKMYIVQEYCDGGHLKRAVDTGALTMDGVTPNMLTVVNTALDIACGVQHIHSKNIIHGRRAQVAMRHLLTSLSPANILLKLDDSRVGCLRAVAKVGDFGLSHMSKDGQSHVSNARQGTPYYTAPEVFTEGHMTKAADVYSFGVILHELYCGQPAWRRRHRAGTPAHAAAAGVRGDDAINTQGSGLTSQLSTGADDIVCCMTQ</sequence>
<dbReference type="PROSITE" id="PS00107">
    <property type="entry name" value="PROTEIN_KINASE_ATP"/>
    <property type="match status" value="1"/>
</dbReference>
<feature type="signal peptide" evidence="4">
    <location>
        <begin position="1"/>
        <end position="25"/>
    </location>
</feature>
<keyword evidence="6" id="KW-0808">Transferase</keyword>
<dbReference type="PANTHER" id="PTHR44329">
    <property type="entry name" value="SERINE/THREONINE-PROTEIN KINASE TNNI3K-RELATED"/>
    <property type="match status" value="1"/>
</dbReference>
<dbReference type="Proteomes" id="UP000485058">
    <property type="component" value="Unassembled WGS sequence"/>
</dbReference>
<evidence type="ECO:0000313" key="6">
    <source>
        <dbReference type="EMBL" id="GFH10509.1"/>
    </source>
</evidence>
<evidence type="ECO:0000313" key="7">
    <source>
        <dbReference type="Proteomes" id="UP000485058"/>
    </source>
</evidence>
<feature type="domain" description="Protein kinase" evidence="5">
    <location>
        <begin position="801"/>
        <end position="1106"/>
    </location>
</feature>
<keyword evidence="3" id="KW-1133">Transmembrane helix</keyword>
<dbReference type="AlphaFoldDB" id="A0A699YVJ3"/>
<keyword evidence="3" id="KW-0812">Transmembrane</keyword>
<dbReference type="SUPFAM" id="SSF56112">
    <property type="entry name" value="Protein kinase-like (PK-like)"/>
    <property type="match status" value="1"/>
</dbReference>
<comment type="caution">
    <text evidence="6">The sequence shown here is derived from an EMBL/GenBank/DDBJ whole genome shotgun (WGS) entry which is preliminary data.</text>
</comment>
<dbReference type="Gene3D" id="3.30.200.20">
    <property type="entry name" value="Phosphorylase Kinase, domain 1"/>
    <property type="match status" value="1"/>
</dbReference>
<feature type="transmembrane region" description="Helical" evidence="3">
    <location>
        <begin position="629"/>
        <end position="652"/>
    </location>
</feature>
<dbReference type="PROSITE" id="PS51257">
    <property type="entry name" value="PROKAR_LIPOPROTEIN"/>
    <property type="match status" value="1"/>
</dbReference>
<feature type="binding site" evidence="1">
    <location>
        <position position="828"/>
    </location>
    <ligand>
        <name>ATP</name>
        <dbReference type="ChEBI" id="CHEBI:30616"/>
    </ligand>
</feature>
<dbReference type="GO" id="GO:0005524">
    <property type="term" value="F:ATP binding"/>
    <property type="evidence" value="ECO:0007669"/>
    <property type="project" value="UniProtKB-UniRule"/>
</dbReference>
<feature type="chain" id="PRO_5025616169" evidence="4">
    <location>
        <begin position="26"/>
        <end position="1106"/>
    </location>
</feature>
<protein>
    <submittedName>
        <fullName evidence="6">Protein kinase domain-containing protein</fullName>
    </submittedName>
</protein>
<proteinExistence type="predicted"/>
<keyword evidence="4" id="KW-0732">Signal</keyword>
<keyword evidence="1" id="KW-0067">ATP-binding</keyword>
<evidence type="ECO:0000256" key="3">
    <source>
        <dbReference type="SAM" id="Phobius"/>
    </source>
</evidence>